<dbReference type="OrthoDB" id="1775746at2"/>
<dbReference type="RefSeq" id="WP_074962086.1">
    <property type="nucleotide sequence ID" value="NZ_FOKQ01000021.1"/>
</dbReference>
<dbReference type="Pfam" id="PF08238">
    <property type="entry name" value="Sel1"/>
    <property type="match status" value="2"/>
</dbReference>
<dbReference type="Pfam" id="PF18555">
    <property type="entry name" value="MobL"/>
    <property type="match status" value="1"/>
</dbReference>
<dbReference type="SMART" id="SM00671">
    <property type="entry name" value="SEL1"/>
    <property type="match status" value="4"/>
</dbReference>
<dbReference type="Gene3D" id="1.25.40.10">
    <property type="entry name" value="Tetratricopeptide repeat domain"/>
    <property type="match status" value="1"/>
</dbReference>
<dbReference type="InterPro" id="IPR050767">
    <property type="entry name" value="Sel1_AlgK"/>
</dbReference>
<dbReference type="AlphaFoldDB" id="A0A1I1M6P5"/>
<evidence type="ECO:0000313" key="2">
    <source>
        <dbReference type="Proteomes" id="UP000182192"/>
    </source>
</evidence>
<accession>A0A1I1M6P5</accession>
<gene>
    <name evidence="1" type="ORF">SAMN02910406_02435</name>
</gene>
<dbReference type="InterPro" id="IPR011990">
    <property type="entry name" value="TPR-like_helical_dom_sf"/>
</dbReference>
<dbReference type="InterPro" id="IPR048102">
    <property type="entry name" value="MobP3"/>
</dbReference>
<organism evidence="1 2">
    <name type="scientific">Ruminococcus albus</name>
    <dbReference type="NCBI Taxonomy" id="1264"/>
    <lineage>
        <taxon>Bacteria</taxon>
        <taxon>Bacillati</taxon>
        <taxon>Bacillota</taxon>
        <taxon>Clostridia</taxon>
        <taxon>Eubacteriales</taxon>
        <taxon>Oscillospiraceae</taxon>
        <taxon>Ruminococcus</taxon>
    </lineage>
</organism>
<name>A0A1I1M6P5_RUMAL</name>
<evidence type="ECO:0000313" key="1">
    <source>
        <dbReference type="EMBL" id="SFC81014.1"/>
    </source>
</evidence>
<evidence type="ECO:0008006" key="3">
    <source>
        <dbReference type="Google" id="ProtNLM"/>
    </source>
</evidence>
<dbReference type="Proteomes" id="UP000182192">
    <property type="component" value="Unassembled WGS sequence"/>
</dbReference>
<dbReference type="PANTHER" id="PTHR11102">
    <property type="entry name" value="SEL-1-LIKE PROTEIN"/>
    <property type="match status" value="1"/>
</dbReference>
<proteinExistence type="predicted"/>
<dbReference type="PANTHER" id="PTHR11102:SF160">
    <property type="entry name" value="ERAD-ASSOCIATED E3 UBIQUITIN-PROTEIN LIGASE COMPONENT HRD3"/>
    <property type="match status" value="1"/>
</dbReference>
<dbReference type="NCBIfam" id="NF041499">
    <property type="entry name" value="MobP3"/>
    <property type="match status" value="1"/>
</dbReference>
<dbReference type="EMBL" id="FOKQ01000021">
    <property type="protein sequence ID" value="SFC81014.1"/>
    <property type="molecule type" value="Genomic_DNA"/>
</dbReference>
<reference evidence="1 2" key="1">
    <citation type="submission" date="2016-10" db="EMBL/GenBank/DDBJ databases">
        <authorList>
            <person name="de Groot N.N."/>
        </authorList>
    </citation>
    <scope>NUCLEOTIDE SEQUENCE [LARGE SCALE GENOMIC DNA]</scope>
    <source>
        <strain evidence="1 2">AR67</strain>
    </source>
</reference>
<protein>
    <recommendedName>
        <fullName evidence="3">Sel1 domain protein repeat-containing protein</fullName>
    </recommendedName>
</protein>
<dbReference type="InterPro" id="IPR041073">
    <property type="entry name" value="MobL"/>
</dbReference>
<sequence length="653" mass="75563">MPTSQIIVTSRYIKSGTNKTRSRRSNYTKYIATRESVEKRPQNINQATQNQKQLINELLTEFPKAKQFLEYEDYSSKPTAENASELINTIVERYADVIGNRRNFVDYVAKRPGAEKRGEHGLFNDKDDSIDLNAVANEVANHPGNVWTHVVSLRREDAVRLGYTNSDMWRELVKRHIADIAQAQNIPLADLKWYAAFHDTTHHPHIHMIVYSKNPKKGYLTKQGIEKIRSVFANDIFQDELKSIYQQQTLTRDELKTLSDNQLHEILSKIGRGDFNDDLILAVKKLHEQLKTAKGKKVYGYLPKEIKHTVDEIFSMLAQNEHIAKLYEKWCELENLKNKTYTLKSKSFPSLTENKEFRSVKNMIIRSVLKMDEQIIDEHEPNISEPTKVDYCIAEDENKKAMRCMAEEYITGEQIEQDIDKGIEILTELADNGDSLSAYKLGKIYFSGEMVFRDYDIAERYLRQASDDENEFAMYTLAKLYLTEERYDLAKAVDVLNMACKKSAIKPYAAYTYAKILLDKNEYHDTQRAVQLLEETSNENNWCSYLLGKVYLYGNDDTEPDGARAAELLKQSAEDGNKYAENLLTHIDDYDQALLMNTVVNLFASLSRILEEDYDRNHRKLQSKADNKLRRIIQKKKEELGIKSDGVGIHYDQ</sequence>
<dbReference type="SUPFAM" id="SSF81901">
    <property type="entry name" value="HCP-like"/>
    <property type="match status" value="1"/>
</dbReference>
<dbReference type="InterPro" id="IPR006597">
    <property type="entry name" value="Sel1-like"/>
</dbReference>